<evidence type="ECO:0000256" key="2">
    <source>
        <dbReference type="ARBA" id="ARBA00023204"/>
    </source>
</evidence>
<protein>
    <submittedName>
        <fullName evidence="3">3-methyladenine DNA glycosylase/8-oxoguanine DNA glycosylase</fullName>
    </submittedName>
</protein>
<dbReference type="GO" id="GO:0006285">
    <property type="term" value="P:base-excision repair, AP site formation"/>
    <property type="evidence" value="ECO:0007669"/>
    <property type="project" value="TreeGrafter"/>
</dbReference>
<gene>
    <name evidence="3" type="ORF">CLV35_3237</name>
</gene>
<evidence type="ECO:0000313" key="4">
    <source>
        <dbReference type="Proteomes" id="UP000281955"/>
    </source>
</evidence>
<reference evidence="3 4" key="1">
    <citation type="submission" date="2018-10" db="EMBL/GenBank/DDBJ databases">
        <title>Genomic Encyclopedia of Archaeal and Bacterial Type Strains, Phase II (KMG-II): from individual species to whole genera.</title>
        <authorList>
            <person name="Goeker M."/>
        </authorList>
    </citation>
    <scope>NUCLEOTIDE SEQUENCE [LARGE SCALE GENOMIC DNA]</scope>
    <source>
        <strain evidence="3 4">RP-AC37</strain>
    </source>
</reference>
<dbReference type="AlphaFoldDB" id="A0A420XM09"/>
<comment type="caution">
    <text evidence="3">The sequence shown here is derived from an EMBL/GenBank/DDBJ whole genome shotgun (WGS) entry which is preliminary data.</text>
</comment>
<accession>A0A420XM09</accession>
<sequence>MSPAVDAVRGQARTRVWVPGRPVSLEHTLGPMRRGTGDPAHVVDATGAAWIAHRQRTGPATLRLERCGGEVLATAWGPGADEALDGVPDLLGGTDPHDGFAPRHPVLVEALRRFPGWRVPRSRRVLEALVPAILEQKVTSTEARRAWRVLLHGYGEPAPGPTPVPMRVPPTAEQWLRVPSWDWHKAGVDSKRSTAVLAAVRVAARLEATLDVPHDEAERVLRLVPGTGRWTAAETLQRSHGAADFVSVGDIHLCGMVGWALAGEPWADDERMLELVAAYPGHRFRAVRLVELSIGAGLVPPRPRRAPRYAVRDFRAM</sequence>
<dbReference type="InParanoid" id="A0A420XM09"/>
<dbReference type="GO" id="GO:0006307">
    <property type="term" value="P:DNA alkylation repair"/>
    <property type="evidence" value="ECO:0007669"/>
    <property type="project" value="TreeGrafter"/>
</dbReference>
<dbReference type="InterPro" id="IPR051912">
    <property type="entry name" value="Alkylbase_DNA_Glycosylase/TA"/>
</dbReference>
<evidence type="ECO:0000256" key="1">
    <source>
        <dbReference type="ARBA" id="ARBA00022763"/>
    </source>
</evidence>
<dbReference type="GO" id="GO:0032131">
    <property type="term" value="F:alkylated DNA binding"/>
    <property type="evidence" value="ECO:0007669"/>
    <property type="project" value="TreeGrafter"/>
</dbReference>
<dbReference type="InterPro" id="IPR011257">
    <property type="entry name" value="DNA_glycosylase"/>
</dbReference>
<dbReference type="GO" id="GO:0032993">
    <property type="term" value="C:protein-DNA complex"/>
    <property type="evidence" value="ECO:0007669"/>
    <property type="project" value="TreeGrafter"/>
</dbReference>
<proteinExistence type="predicted"/>
<dbReference type="PANTHER" id="PTHR43003">
    <property type="entry name" value="DNA-3-METHYLADENINE GLYCOSYLASE"/>
    <property type="match status" value="1"/>
</dbReference>
<dbReference type="GO" id="GO:0005737">
    <property type="term" value="C:cytoplasm"/>
    <property type="evidence" value="ECO:0007669"/>
    <property type="project" value="TreeGrafter"/>
</dbReference>
<organism evidence="3 4">
    <name type="scientific">Motilibacter peucedani</name>
    <dbReference type="NCBI Taxonomy" id="598650"/>
    <lineage>
        <taxon>Bacteria</taxon>
        <taxon>Bacillati</taxon>
        <taxon>Actinomycetota</taxon>
        <taxon>Actinomycetes</taxon>
        <taxon>Motilibacterales</taxon>
        <taxon>Motilibacteraceae</taxon>
        <taxon>Motilibacter</taxon>
    </lineage>
</organism>
<dbReference type="SUPFAM" id="SSF48150">
    <property type="entry name" value="DNA-glycosylase"/>
    <property type="match status" value="1"/>
</dbReference>
<dbReference type="GO" id="GO:0043916">
    <property type="term" value="F:DNA-7-methylguanine glycosylase activity"/>
    <property type="evidence" value="ECO:0007669"/>
    <property type="project" value="TreeGrafter"/>
</dbReference>
<dbReference type="GO" id="GO:0008725">
    <property type="term" value="F:DNA-3-methyladenine glycosylase activity"/>
    <property type="evidence" value="ECO:0007669"/>
    <property type="project" value="TreeGrafter"/>
</dbReference>
<dbReference type="Gene3D" id="1.10.340.30">
    <property type="entry name" value="Hypothetical protein, domain 2"/>
    <property type="match status" value="1"/>
</dbReference>
<name>A0A420XM09_9ACTN</name>
<dbReference type="PANTHER" id="PTHR43003:SF6">
    <property type="entry name" value="DNA GLYCOSYLASE"/>
    <property type="match status" value="1"/>
</dbReference>
<dbReference type="OrthoDB" id="5501430at2"/>
<keyword evidence="4" id="KW-1185">Reference proteome</keyword>
<dbReference type="EMBL" id="RBWV01000014">
    <property type="protein sequence ID" value="RKS71439.1"/>
    <property type="molecule type" value="Genomic_DNA"/>
</dbReference>
<keyword evidence="1" id="KW-0227">DNA damage</keyword>
<evidence type="ECO:0000313" key="3">
    <source>
        <dbReference type="EMBL" id="RKS71439.1"/>
    </source>
</evidence>
<dbReference type="Proteomes" id="UP000281955">
    <property type="component" value="Unassembled WGS sequence"/>
</dbReference>
<dbReference type="RefSeq" id="WP_121194504.1">
    <property type="nucleotide sequence ID" value="NZ_RBWV01000014.1"/>
</dbReference>
<keyword evidence="2" id="KW-0234">DNA repair</keyword>